<evidence type="ECO:0000313" key="2">
    <source>
        <dbReference type="Proteomes" id="UP001230504"/>
    </source>
</evidence>
<comment type="caution">
    <text evidence="1">The sequence shown here is derived from an EMBL/GenBank/DDBJ whole genome shotgun (WGS) entry which is preliminary data.</text>
</comment>
<gene>
    <name evidence="1" type="ORF">LY79DRAFT_97500</name>
</gene>
<sequence>METESGPTDCHRQAASSKLDLNYRSGVVGEGVSTLASFDGLEDMPRTDSDGTVVLWESAGSQSVLQGGSRGQHRLRRLRTAPLDRQPGMEGWSGYDAIESGPARPALQLPLMRLDARCGALGTWWDRDQRRVVSSSSLRKGTWLFGFCSISRHSQYPGMFLSEHHCPLPEPFHSPWERQPAWVATGGAPRLFRQRQPRWPGQAERWDAILESKPGILASKLRRSSSERYYYYYYYMGPFFFREAGKP</sequence>
<name>A0AAD8PL25_9PEZI</name>
<dbReference type="AlphaFoldDB" id="A0AAD8PL25"/>
<evidence type="ECO:0000313" key="1">
    <source>
        <dbReference type="EMBL" id="KAK1566321.1"/>
    </source>
</evidence>
<dbReference type="GeneID" id="85449505"/>
<reference evidence="1" key="1">
    <citation type="submission" date="2021-06" db="EMBL/GenBank/DDBJ databases">
        <title>Comparative genomics, transcriptomics and evolutionary studies reveal genomic signatures of adaptation to plant cell wall in hemibiotrophic fungi.</title>
        <authorList>
            <consortium name="DOE Joint Genome Institute"/>
            <person name="Baroncelli R."/>
            <person name="Diaz J.F."/>
            <person name="Benocci T."/>
            <person name="Peng M."/>
            <person name="Battaglia E."/>
            <person name="Haridas S."/>
            <person name="Andreopoulos W."/>
            <person name="Labutti K."/>
            <person name="Pangilinan J."/>
            <person name="Floch G.L."/>
            <person name="Makela M.R."/>
            <person name="Henrissat B."/>
            <person name="Grigoriev I.V."/>
            <person name="Crouch J.A."/>
            <person name="De Vries R.P."/>
            <person name="Sukno S.A."/>
            <person name="Thon M.R."/>
        </authorList>
    </citation>
    <scope>NUCLEOTIDE SEQUENCE</scope>
    <source>
        <strain evidence="1">CBS 125086</strain>
    </source>
</reference>
<dbReference type="Proteomes" id="UP001230504">
    <property type="component" value="Unassembled WGS sequence"/>
</dbReference>
<dbReference type="EMBL" id="JAHLJV010000146">
    <property type="protein sequence ID" value="KAK1566321.1"/>
    <property type="molecule type" value="Genomic_DNA"/>
</dbReference>
<organism evidence="1 2">
    <name type="scientific">Colletotrichum navitas</name>
    <dbReference type="NCBI Taxonomy" id="681940"/>
    <lineage>
        <taxon>Eukaryota</taxon>
        <taxon>Fungi</taxon>
        <taxon>Dikarya</taxon>
        <taxon>Ascomycota</taxon>
        <taxon>Pezizomycotina</taxon>
        <taxon>Sordariomycetes</taxon>
        <taxon>Hypocreomycetidae</taxon>
        <taxon>Glomerellales</taxon>
        <taxon>Glomerellaceae</taxon>
        <taxon>Colletotrichum</taxon>
        <taxon>Colletotrichum graminicola species complex</taxon>
    </lineage>
</organism>
<accession>A0AAD8PL25</accession>
<dbReference type="RefSeq" id="XP_060407500.1">
    <property type="nucleotide sequence ID" value="XM_060565265.1"/>
</dbReference>
<protein>
    <submittedName>
        <fullName evidence="1">Uncharacterized protein</fullName>
    </submittedName>
</protein>
<keyword evidence="2" id="KW-1185">Reference proteome</keyword>
<proteinExistence type="predicted"/>